<dbReference type="PROSITE" id="PS50983">
    <property type="entry name" value="FE_B12_PBP"/>
    <property type="match status" value="1"/>
</dbReference>
<evidence type="ECO:0000313" key="3">
    <source>
        <dbReference type="EMBL" id="KMK12958.1"/>
    </source>
</evidence>
<sequence length="335" mass="36450">MKKCYAWLLCAGLALPALAARRAVDDAGRSVILPDSIQRIAEGWYAHHSLLVALGAGGQIIATVNREKDRPWMSRVTPELKSAVHAQGAAFSAEALLARHADVVFVARGNPQAEGYRQAGLPVVALSFTDFPGLMRDMTTTAQVLGTPRARERAADYNRYLSATLRQVEQKTAGLAENSRPRVLHIQSLNPLKVDGSGTLIDTWIRLAGGRNAAAGMTGNMKEVSPEKVLLWQPDVIILGEGCGSLDHSAYAGLFSGLSAVKQHRVFANPAGVFPWDRYGVESALQVSWAAQVLHPALFADVDMVKMTRDFYQRFFDYPLTAAQAQRILHALPPQ</sequence>
<dbReference type="Pfam" id="PF01497">
    <property type="entry name" value="Peripla_BP_2"/>
    <property type="match status" value="1"/>
</dbReference>
<dbReference type="RefSeq" id="WP_048279438.1">
    <property type="nucleotide sequence ID" value="NZ_LDZF01000014.1"/>
</dbReference>
<dbReference type="eggNOG" id="COG0614">
    <property type="taxonomic scope" value="Bacteria"/>
</dbReference>
<dbReference type="PATRIC" id="fig|61647.15.peg.1054"/>
<comment type="caution">
    <text evidence="3">The sequence shown here is derived from an EMBL/GenBank/DDBJ whole genome shotgun (WGS) entry which is preliminary data.</text>
</comment>
<reference evidence="3 4" key="1">
    <citation type="submission" date="2015-05" db="EMBL/GenBank/DDBJ databases">
        <title>Genome sequences of Pluralibacter gergoviae.</title>
        <authorList>
            <person name="Greninger A.L."/>
            <person name="Miller S."/>
        </authorList>
    </citation>
    <scope>NUCLEOTIDE SEQUENCE [LARGE SCALE GENOMIC DNA]</scope>
    <source>
        <strain evidence="3 4">JS81F13</strain>
    </source>
</reference>
<gene>
    <name evidence="3" type="ORF">ABW06_14385</name>
</gene>
<evidence type="ECO:0000313" key="4">
    <source>
        <dbReference type="Proteomes" id="UP000036196"/>
    </source>
</evidence>
<dbReference type="EMBL" id="LDZF01000014">
    <property type="protein sequence ID" value="KMK12958.1"/>
    <property type="molecule type" value="Genomic_DNA"/>
</dbReference>
<dbReference type="InterPro" id="IPR002491">
    <property type="entry name" value="ABC_transptr_periplasmic_BD"/>
</dbReference>
<dbReference type="PANTHER" id="PTHR30535:SF34">
    <property type="entry name" value="MOLYBDATE-BINDING PROTEIN MOLA"/>
    <property type="match status" value="1"/>
</dbReference>
<protein>
    <submittedName>
        <fullName evidence="3">ABC transporter substrate-binding protein</fullName>
    </submittedName>
</protein>
<accession>A0A0J5KZL6</accession>
<dbReference type="PANTHER" id="PTHR30535">
    <property type="entry name" value="VITAMIN B12-BINDING PROTEIN"/>
    <property type="match status" value="1"/>
</dbReference>
<evidence type="ECO:0000256" key="1">
    <source>
        <dbReference type="SAM" id="SignalP"/>
    </source>
</evidence>
<dbReference type="Gene3D" id="1.20.58.2180">
    <property type="match status" value="1"/>
</dbReference>
<name>A0A0J5KZL6_PLUGE</name>
<proteinExistence type="predicted"/>
<dbReference type="AlphaFoldDB" id="A0A0J5KZL6"/>
<keyword evidence="1" id="KW-0732">Signal</keyword>
<dbReference type="SUPFAM" id="SSF53807">
    <property type="entry name" value="Helical backbone' metal receptor"/>
    <property type="match status" value="1"/>
</dbReference>
<dbReference type="Gene3D" id="3.40.50.1980">
    <property type="entry name" value="Nitrogenase molybdenum iron protein domain"/>
    <property type="match status" value="2"/>
</dbReference>
<feature type="chain" id="PRO_5005262594" evidence="1">
    <location>
        <begin position="20"/>
        <end position="335"/>
    </location>
</feature>
<dbReference type="Proteomes" id="UP000036196">
    <property type="component" value="Unassembled WGS sequence"/>
</dbReference>
<dbReference type="InterPro" id="IPR050902">
    <property type="entry name" value="ABC_Transporter_SBP"/>
</dbReference>
<feature type="domain" description="Fe/B12 periplasmic-binding" evidence="2">
    <location>
        <begin position="39"/>
        <end position="302"/>
    </location>
</feature>
<evidence type="ECO:0000259" key="2">
    <source>
        <dbReference type="PROSITE" id="PS50983"/>
    </source>
</evidence>
<keyword evidence="4" id="KW-1185">Reference proteome</keyword>
<organism evidence="3 4">
    <name type="scientific">Pluralibacter gergoviae</name>
    <name type="common">Enterobacter gergoviae</name>
    <dbReference type="NCBI Taxonomy" id="61647"/>
    <lineage>
        <taxon>Bacteria</taxon>
        <taxon>Pseudomonadati</taxon>
        <taxon>Pseudomonadota</taxon>
        <taxon>Gammaproteobacteria</taxon>
        <taxon>Enterobacterales</taxon>
        <taxon>Enterobacteriaceae</taxon>
        <taxon>Pluralibacter</taxon>
    </lineage>
</organism>
<feature type="signal peptide" evidence="1">
    <location>
        <begin position="1"/>
        <end position="19"/>
    </location>
</feature>
<dbReference type="STRING" id="61647.LG71_00250"/>